<reference evidence="1 2" key="1">
    <citation type="submission" date="2019-03" db="EMBL/GenBank/DDBJ databases">
        <title>Genome sequence of Thiobacillaceae bacterium LSR1, a sulfur-oxidizing bacterium isolated from freshwater sediment.</title>
        <authorList>
            <person name="Li S."/>
        </authorList>
    </citation>
    <scope>NUCLEOTIDE SEQUENCE [LARGE SCALE GENOMIC DNA]</scope>
    <source>
        <strain evidence="1 2">LSR1</strain>
    </source>
</reference>
<organism evidence="1 2">
    <name type="scientific">Parasulfuritortus cantonensis</name>
    <dbReference type="NCBI Taxonomy" id="2528202"/>
    <lineage>
        <taxon>Bacteria</taxon>
        <taxon>Pseudomonadati</taxon>
        <taxon>Pseudomonadota</taxon>
        <taxon>Betaproteobacteria</taxon>
        <taxon>Nitrosomonadales</taxon>
        <taxon>Thiobacillaceae</taxon>
        <taxon>Parasulfuritortus</taxon>
    </lineage>
</organism>
<dbReference type="RefSeq" id="WP_131446299.1">
    <property type="nucleotide sequence ID" value="NZ_SJZB01000029.1"/>
</dbReference>
<proteinExistence type="predicted"/>
<gene>
    <name evidence="1" type="ORF">EZJ19_07745</name>
</gene>
<protein>
    <submittedName>
        <fullName evidence="1">Uncharacterized protein</fullName>
    </submittedName>
</protein>
<accession>A0A4R1BDQ2</accession>
<evidence type="ECO:0000313" key="2">
    <source>
        <dbReference type="Proteomes" id="UP000295443"/>
    </source>
</evidence>
<name>A0A4R1BDQ2_9PROT</name>
<evidence type="ECO:0000313" key="1">
    <source>
        <dbReference type="EMBL" id="TCJ15193.1"/>
    </source>
</evidence>
<keyword evidence="2" id="KW-1185">Reference proteome</keyword>
<dbReference type="AlphaFoldDB" id="A0A4R1BDQ2"/>
<sequence length="118" mass="13458">MSELTDDELFGMAKAVIEYVEGLIPLPVPDAETASWEEQRASMSYGDWYEYLQTLAVDEAGQPDRDRVLALERRTAELSTAFTRSIDRAIQDRRKLMRLTVIRFFGVEGVEISLARRG</sequence>
<dbReference type="EMBL" id="SJZB01000029">
    <property type="protein sequence ID" value="TCJ15193.1"/>
    <property type="molecule type" value="Genomic_DNA"/>
</dbReference>
<comment type="caution">
    <text evidence="1">The sequence shown here is derived from an EMBL/GenBank/DDBJ whole genome shotgun (WGS) entry which is preliminary data.</text>
</comment>
<dbReference type="Proteomes" id="UP000295443">
    <property type="component" value="Unassembled WGS sequence"/>
</dbReference>